<dbReference type="EMBL" id="JH109153">
    <property type="protein sequence ID" value="EGW20523.1"/>
    <property type="molecule type" value="Genomic_DNA"/>
</dbReference>
<evidence type="ECO:0000256" key="1">
    <source>
        <dbReference type="ARBA" id="ARBA00023002"/>
    </source>
</evidence>
<dbReference type="PIRSF" id="PIRSF000103">
    <property type="entry name" value="HIBADH"/>
    <property type="match status" value="1"/>
</dbReference>
<protein>
    <submittedName>
        <fullName evidence="6">2-hydroxy-3-oxopropionate reductase</fullName>
        <ecNumber evidence="6">1.1.1.60</ecNumber>
    </submittedName>
</protein>
<keyword evidence="7" id="KW-1185">Reference proteome</keyword>
<dbReference type="PANTHER" id="PTHR43060:SF15">
    <property type="entry name" value="3-HYDROXYISOBUTYRATE DEHYDROGENASE-LIKE 1, MITOCHONDRIAL-RELATED"/>
    <property type="match status" value="1"/>
</dbReference>
<organism evidence="6 7">
    <name type="scientific">Methylobacter tundripaludum (strain ATCC BAA-1195 / DSM 17260 / SV96)</name>
    <dbReference type="NCBI Taxonomy" id="697282"/>
    <lineage>
        <taxon>Bacteria</taxon>
        <taxon>Pseudomonadati</taxon>
        <taxon>Pseudomonadota</taxon>
        <taxon>Gammaproteobacteria</taxon>
        <taxon>Methylococcales</taxon>
        <taxon>Methylococcaceae</taxon>
        <taxon>Methylobacter</taxon>
    </lineage>
</organism>
<proteinExistence type="predicted"/>
<keyword evidence="2" id="KW-0520">NAD</keyword>
<dbReference type="Proteomes" id="UP000004664">
    <property type="component" value="Unassembled WGS sequence"/>
</dbReference>
<dbReference type="GO" id="GO:0008679">
    <property type="term" value="F:2-hydroxy-3-oxopropionate reductase activity"/>
    <property type="evidence" value="ECO:0007669"/>
    <property type="project" value="UniProtKB-EC"/>
</dbReference>
<dbReference type="SUPFAM" id="SSF51735">
    <property type="entry name" value="NAD(P)-binding Rossmann-fold domains"/>
    <property type="match status" value="1"/>
</dbReference>
<dbReference type="AlphaFoldDB" id="G3J001"/>
<dbReference type="EC" id="1.1.1.60" evidence="6"/>
<keyword evidence="1 6" id="KW-0560">Oxidoreductase</keyword>
<gene>
    <name evidence="6" type="ORF">Mettu_3669</name>
</gene>
<dbReference type="eggNOG" id="COG2084">
    <property type="taxonomic scope" value="Bacteria"/>
</dbReference>
<dbReference type="InterPro" id="IPR015815">
    <property type="entry name" value="HIBADH-related"/>
</dbReference>
<dbReference type="Gene3D" id="3.40.50.720">
    <property type="entry name" value="NAD(P)-binding Rossmann-like Domain"/>
    <property type="match status" value="1"/>
</dbReference>
<sequence length="294" mass="30968">MSDKKPTLGFIGIGLMGKPMTLRLLDAGFSVNVWNRSPEKLQPVIDAGATACSSVAELVRASEVIILCLADTAVVDSIVRNEIATNGTEGKLLIDLSSIHPENTRQLASLLHEKCTMGWVDAPVSGGVAGAEQGNLAIMAGGSAENIAVARLVLAPLYKQLTHMGEVGSGQITKICNQMIVSCNVLVIAEMMALAKQAGVDAKQIPAALAGGFADSKPLQISGAEMATETFEPIKWRVKTLLKDLNMAVDLSVKQGNAVPMSALAAQLMQLHGSHGYLEHDPATLIKLYTKTDA</sequence>
<dbReference type="InterPro" id="IPR008927">
    <property type="entry name" value="6-PGluconate_DH-like_C_sf"/>
</dbReference>
<dbReference type="HOGENOM" id="CLU_035117_1_0_6"/>
<dbReference type="PANTHER" id="PTHR43060">
    <property type="entry name" value="3-HYDROXYISOBUTYRATE DEHYDROGENASE-LIKE 1, MITOCHONDRIAL-RELATED"/>
    <property type="match status" value="1"/>
</dbReference>
<dbReference type="InterPro" id="IPR029154">
    <property type="entry name" value="HIBADH-like_NADP-bd"/>
</dbReference>
<dbReference type="InterPro" id="IPR013328">
    <property type="entry name" value="6PGD_dom2"/>
</dbReference>
<evidence type="ECO:0000259" key="5">
    <source>
        <dbReference type="Pfam" id="PF14833"/>
    </source>
</evidence>
<evidence type="ECO:0000256" key="3">
    <source>
        <dbReference type="PIRSR" id="PIRSR000103-1"/>
    </source>
</evidence>
<dbReference type="GO" id="GO:0050661">
    <property type="term" value="F:NADP binding"/>
    <property type="evidence" value="ECO:0007669"/>
    <property type="project" value="InterPro"/>
</dbReference>
<evidence type="ECO:0000313" key="6">
    <source>
        <dbReference type="EMBL" id="EGW20523.1"/>
    </source>
</evidence>
<evidence type="ECO:0000313" key="7">
    <source>
        <dbReference type="Proteomes" id="UP000004664"/>
    </source>
</evidence>
<dbReference type="Gene3D" id="1.10.1040.10">
    <property type="entry name" value="N-(1-d-carboxylethyl)-l-norvaline Dehydrogenase, domain 2"/>
    <property type="match status" value="1"/>
</dbReference>
<dbReference type="GO" id="GO:0051287">
    <property type="term" value="F:NAD binding"/>
    <property type="evidence" value="ECO:0007669"/>
    <property type="project" value="InterPro"/>
</dbReference>
<dbReference type="Pfam" id="PF14833">
    <property type="entry name" value="NAD_binding_11"/>
    <property type="match status" value="1"/>
</dbReference>
<feature type="active site" evidence="3">
    <location>
        <position position="174"/>
    </location>
</feature>
<reference evidence="6 7" key="1">
    <citation type="submission" date="2011-06" db="EMBL/GenBank/DDBJ databases">
        <title>Genomic sequence of Methylobacter tundripaludum SV96.</title>
        <authorList>
            <consortium name="US DOE Joint Genome Institute"/>
            <person name="Lucas S."/>
            <person name="Han J."/>
            <person name="Lapidus A."/>
            <person name="Cheng J.-F."/>
            <person name="Goodwin L."/>
            <person name="Pitluck S."/>
            <person name="Held B."/>
            <person name="Detter J.C."/>
            <person name="Han C."/>
            <person name="Tapia R."/>
            <person name="Land M."/>
            <person name="Hauser L."/>
            <person name="Kyrpides N."/>
            <person name="Ivanova N."/>
            <person name="Ovchinnikova G."/>
            <person name="Pagani I."/>
            <person name="Klotz M.G."/>
            <person name="Dispirito A.A."/>
            <person name="Murrell J.C."/>
            <person name="Dunfield P."/>
            <person name="Kalyuzhnaya M.G."/>
            <person name="Svenning M."/>
            <person name="Trotsenko Y.A."/>
            <person name="Stein L.Y."/>
            <person name="Woyke T."/>
        </authorList>
    </citation>
    <scope>NUCLEOTIDE SEQUENCE [LARGE SCALE GENOMIC DNA]</scope>
    <source>
        <strain evidence="7">ATCC BAA-1195 / DSM 17260 / SV96</strain>
    </source>
</reference>
<dbReference type="Pfam" id="PF03446">
    <property type="entry name" value="NAD_binding_2"/>
    <property type="match status" value="1"/>
</dbReference>
<dbReference type="STRING" id="697282.Mettu_3669"/>
<dbReference type="SUPFAM" id="SSF48179">
    <property type="entry name" value="6-phosphogluconate dehydrogenase C-terminal domain-like"/>
    <property type="match status" value="1"/>
</dbReference>
<feature type="domain" description="3-hydroxyisobutyrate dehydrogenase-like NAD-binding" evidence="5">
    <location>
        <begin position="168"/>
        <end position="289"/>
    </location>
</feature>
<accession>G3J001</accession>
<feature type="domain" description="6-phosphogluconate dehydrogenase NADP-binding" evidence="4">
    <location>
        <begin position="8"/>
        <end position="165"/>
    </location>
</feature>
<evidence type="ECO:0000256" key="2">
    <source>
        <dbReference type="ARBA" id="ARBA00023027"/>
    </source>
</evidence>
<name>G3J001_METTV</name>
<dbReference type="InterPro" id="IPR006115">
    <property type="entry name" value="6PGDH_NADP-bd"/>
</dbReference>
<dbReference type="OrthoDB" id="9786703at2"/>
<dbReference type="InterPro" id="IPR036291">
    <property type="entry name" value="NAD(P)-bd_dom_sf"/>
</dbReference>
<evidence type="ECO:0000259" key="4">
    <source>
        <dbReference type="Pfam" id="PF03446"/>
    </source>
</evidence>